<dbReference type="HOGENOM" id="CLU_3198022_0_0_9"/>
<sequence>MKNQMEKPDGKEVLDWILIDGIWYNLGGVPLTVCLSQESILKINR</sequence>
<dbReference type="Proteomes" id="UP000005396">
    <property type="component" value="Unassembled WGS sequence"/>
</dbReference>
<name>A8S2D2_ENTBW</name>
<reference evidence="1 2" key="2">
    <citation type="submission" date="2007-09" db="EMBL/GenBank/DDBJ databases">
        <title>Draft genome sequence of Clostridium bolteae (ATCC BAA-613).</title>
        <authorList>
            <person name="Sudarsanam P."/>
            <person name="Ley R."/>
            <person name="Guruge J."/>
            <person name="Turnbaugh P.J."/>
            <person name="Mahowald M."/>
            <person name="Liep D."/>
            <person name="Gordon J."/>
        </authorList>
    </citation>
    <scope>NUCLEOTIDE SEQUENCE [LARGE SCALE GENOMIC DNA]</scope>
    <source>
        <strain evidence="2">ATCC BAA-613 / DSM 15670 / CCUG 46953 / JCM 12243 / WAL 16351</strain>
    </source>
</reference>
<protein>
    <submittedName>
        <fullName evidence="1">Uncharacterized protein</fullName>
    </submittedName>
</protein>
<organism evidence="1 2">
    <name type="scientific">Enterocloster bolteae (strain ATCC BAA-613 / DSM 15670 / CCUG 46953 / JCM 12243 / WAL 16351)</name>
    <name type="common">Clostridium bolteae</name>
    <dbReference type="NCBI Taxonomy" id="411902"/>
    <lineage>
        <taxon>Bacteria</taxon>
        <taxon>Bacillati</taxon>
        <taxon>Bacillota</taxon>
        <taxon>Clostridia</taxon>
        <taxon>Lachnospirales</taxon>
        <taxon>Lachnospiraceae</taxon>
        <taxon>Enterocloster</taxon>
    </lineage>
</organism>
<reference evidence="1 2" key="1">
    <citation type="submission" date="2007-08" db="EMBL/GenBank/DDBJ databases">
        <authorList>
            <person name="Fulton L."/>
            <person name="Clifton S."/>
            <person name="Fulton B."/>
            <person name="Xu J."/>
            <person name="Minx P."/>
            <person name="Pepin K.H."/>
            <person name="Johnson M."/>
            <person name="Thiruvilangam P."/>
            <person name="Bhonagiri V."/>
            <person name="Nash W.E."/>
            <person name="Mardis E.R."/>
            <person name="Wilson R.K."/>
        </authorList>
    </citation>
    <scope>NUCLEOTIDE SEQUENCE [LARGE SCALE GENOMIC DNA]</scope>
    <source>
        <strain evidence="2">ATCC BAA-613 / DSM 15670 / CCUG 46953 / JCM 12243 / WAL 16351</strain>
    </source>
</reference>
<gene>
    <name evidence="1" type="ORF">CLOBOL_06041</name>
</gene>
<dbReference type="PaxDb" id="411902-CLOBOL_06041"/>
<evidence type="ECO:0000313" key="1">
    <source>
        <dbReference type="EMBL" id="EDP13476.1"/>
    </source>
</evidence>
<comment type="caution">
    <text evidence="1">The sequence shown here is derived from an EMBL/GenBank/DDBJ whole genome shotgun (WGS) entry which is preliminary data.</text>
</comment>
<proteinExistence type="predicted"/>
<dbReference type="EMBL" id="ABCC02000047">
    <property type="protein sequence ID" value="EDP13476.1"/>
    <property type="molecule type" value="Genomic_DNA"/>
</dbReference>
<dbReference type="AlphaFoldDB" id="A8S2D2"/>
<accession>A8S2D2</accession>
<evidence type="ECO:0000313" key="2">
    <source>
        <dbReference type="Proteomes" id="UP000005396"/>
    </source>
</evidence>